<evidence type="ECO:0000313" key="2">
    <source>
        <dbReference type="EMBL" id="QDU85059.1"/>
    </source>
</evidence>
<dbReference type="AlphaFoldDB" id="A0A518D0S8"/>
<sequence length="328" mass="35078">MTSVLTWVLAVVLGVGHARNDDARLAYAVRGAPTVAVEVGEPFELVVTRSWSGDLEPEPFSERRLAPLRVVEVDVRRDLSGGRTVETRRLRAHAFDVGTLVLDDLVLVARDVATGGAVEARAEPLELTVRSSLTAVDDGALEVPLAPRGPARRSMVWTALALLCVLFVSIAGLARVRTRLVARRQDRDARTERAARRAAEHAAAVAALVGRLERLGERAAQDLDPSAAAQWNGELWSTAREALGLVCGVSFAESTVDEVASALERHGAPDVVRELVGVGRAVDRVRFARASDGPRERASRVERARAAVQLLERSTGPTEHAPTAGGAA</sequence>
<keyword evidence="3" id="KW-1185">Reference proteome</keyword>
<reference evidence="2 3" key="1">
    <citation type="submission" date="2019-02" db="EMBL/GenBank/DDBJ databases">
        <title>Deep-cultivation of Planctomycetes and their phenomic and genomic characterization uncovers novel biology.</title>
        <authorList>
            <person name="Wiegand S."/>
            <person name="Jogler M."/>
            <person name="Boedeker C."/>
            <person name="Pinto D."/>
            <person name="Vollmers J."/>
            <person name="Rivas-Marin E."/>
            <person name="Kohn T."/>
            <person name="Peeters S.H."/>
            <person name="Heuer A."/>
            <person name="Rast P."/>
            <person name="Oberbeckmann S."/>
            <person name="Bunk B."/>
            <person name="Jeske O."/>
            <person name="Meyerdierks A."/>
            <person name="Storesund J.E."/>
            <person name="Kallscheuer N."/>
            <person name="Luecker S."/>
            <person name="Lage O.M."/>
            <person name="Pohl T."/>
            <person name="Merkel B.J."/>
            <person name="Hornburger P."/>
            <person name="Mueller R.-W."/>
            <person name="Bruemmer F."/>
            <person name="Labrenz M."/>
            <person name="Spormann A.M."/>
            <person name="Op den Camp H."/>
            <person name="Overmann J."/>
            <person name="Amann R."/>
            <person name="Jetten M.S.M."/>
            <person name="Mascher T."/>
            <person name="Medema M.H."/>
            <person name="Devos D.P."/>
            <person name="Kaster A.-K."/>
            <person name="Ovreas L."/>
            <person name="Rohde M."/>
            <person name="Galperin M.Y."/>
            <person name="Jogler C."/>
        </authorList>
    </citation>
    <scope>NUCLEOTIDE SEQUENCE [LARGE SCALE GENOMIC DNA]</scope>
    <source>
        <strain evidence="2 3">Pla163</strain>
    </source>
</reference>
<keyword evidence="1" id="KW-1133">Transmembrane helix</keyword>
<keyword evidence="1" id="KW-0472">Membrane</keyword>
<gene>
    <name evidence="2" type="ORF">Pla163_21840</name>
</gene>
<name>A0A518D0S8_9BACT</name>
<dbReference type="EMBL" id="CP036290">
    <property type="protein sequence ID" value="QDU85059.1"/>
    <property type="molecule type" value="Genomic_DNA"/>
</dbReference>
<keyword evidence="1" id="KW-0812">Transmembrane</keyword>
<organism evidence="2 3">
    <name type="scientific">Rohdeia mirabilis</name>
    <dbReference type="NCBI Taxonomy" id="2528008"/>
    <lineage>
        <taxon>Bacteria</taxon>
        <taxon>Pseudomonadati</taxon>
        <taxon>Planctomycetota</taxon>
        <taxon>Planctomycetia</taxon>
        <taxon>Planctomycetia incertae sedis</taxon>
        <taxon>Rohdeia</taxon>
    </lineage>
</organism>
<feature type="transmembrane region" description="Helical" evidence="1">
    <location>
        <begin position="155"/>
        <end position="174"/>
    </location>
</feature>
<dbReference type="Proteomes" id="UP000319342">
    <property type="component" value="Chromosome"/>
</dbReference>
<evidence type="ECO:0000313" key="3">
    <source>
        <dbReference type="Proteomes" id="UP000319342"/>
    </source>
</evidence>
<protein>
    <submittedName>
        <fullName evidence="2">Uncharacterized protein</fullName>
    </submittedName>
</protein>
<evidence type="ECO:0000256" key="1">
    <source>
        <dbReference type="SAM" id="Phobius"/>
    </source>
</evidence>
<proteinExistence type="predicted"/>
<accession>A0A518D0S8</accession>